<dbReference type="InterPro" id="IPR040596">
    <property type="entry name" value="RNase_II_C_S1"/>
</dbReference>
<dbReference type="SUPFAM" id="SSF50249">
    <property type="entry name" value="Nucleic acid-binding proteins"/>
    <property type="match status" value="2"/>
</dbReference>
<dbReference type="RefSeq" id="WP_136080627.1">
    <property type="nucleotide sequence ID" value="NZ_CAAHFG010000002.1"/>
</dbReference>
<proteinExistence type="predicted"/>
<reference evidence="2 3" key="1">
    <citation type="submission" date="2019-04" db="EMBL/GenBank/DDBJ databases">
        <authorList>
            <person name="Van Vliet M D."/>
        </authorList>
    </citation>
    <scope>NUCLEOTIDE SEQUENCE [LARGE SCALE GENOMIC DNA]</scope>
    <source>
        <strain evidence="2 3">F1</strain>
    </source>
</reference>
<dbReference type="Gene3D" id="1.10.10.10">
    <property type="entry name" value="Winged helix-like DNA-binding domain superfamily/Winged helix DNA-binding domain"/>
    <property type="match status" value="1"/>
</dbReference>
<dbReference type="InterPro" id="IPR012340">
    <property type="entry name" value="NA-bd_OB-fold"/>
</dbReference>
<feature type="domain" description="RNB" evidence="1">
    <location>
        <begin position="231"/>
        <end position="523"/>
    </location>
</feature>
<dbReference type="InterPro" id="IPR001900">
    <property type="entry name" value="RNase_II/R"/>
</dbReference>
<dbReference type="Pfam" id="PF18614">
    <property type="entry name" value="RNase_II_C_S1"/>
    <property type="match status" value="1"/>
</dbReference>
<accession>A0A6C2U6G9</accession>
<dbReference type="GO" id="GO:0003723">
    <property type="term" value="F:RNA binding"/>
    <property type="evidence" value="ECO:0007669"/>
    <property type="project" value="InterPro"/>
</dbReference>
<evidence type="ECO:0000259" key="1">
    <source>
        <dbReference type="SMART" id="SM00955"/>
    </source>
</evidence>
<evidence type="ECO:0000313" key="2">
    <source>
        <dbReference type="EMBL" id="VGO15014.1"/>
    </source>
</evidence>
<dbReference type="Pfam" id="PF00773">
    <property type="entry name" value="RNB"/>
    <property type="match status" value="1"/>
</dbReference>
<dbReference type="GO" id="GO:0006402">
    <property type="term" value="P:mRNA catabolic process"/>
    <property type="evidence" value="ECO:0007669"/>
    <property type="project" value="TreeGrafter"/>
</dbReference>
<dbReference type="GO" id="GO:0000175">
    <property type="term" value="F:3'-5'-RNA exonuclease activity"/>
    <property type="evidence" value="ECO:0007669"/>
    <property type="project" value="TreeGrafter"/>
</dbReference>
<name>A0A6C2U6G9_PONDE</name>
<dbReference type="Pfam" id="PF23161">
    <property type="entry name" value="HTH_RNase_II"/>
    <property type="match status" value="1"/>
</dbReference>
<dbReference type="EMBL" id="CAAHFG010000002">
    <property type="protein sequence ID" value="VGO15014.1"/>
    <property type="molecule type" value="Genomic_DNA"/>
</dbReference>
<organism evidence="2 3">
    <name type="scientific">Pontiella desulfatans</name>
    <dbReference type="NCBI Taxonomy" id="2750659"/>
    <lineage>
        <taxon>Bacteria</taxon>
        <taxon>Pseudomonadati</taxon>
        <taxon>Kiritimatiellota</taxon>
        <taxon>Kiritimatiellia</taxon>
        <taxon>Kiritimatiellales</taxon>
        <taxon>Pontiellaceae</taxon>
        <taxon>Pontiella</taxon>
    </lineage>
</organism>
<dbReference type="Proteomes" id="UP000366872">
    <property type="component" value="Unassembled WGS sequence"/>
</dbReference>
<dbReference type="InterPro" id="IPR056404">
    <property type="entry name" value="HTH_RNase_II"/>
</dbReference>
<dbReference type="PANTHER" id="PTHR23355:SF42">
    <property type="entry name" value="RIBONUCLEASE II, CHLOROPLASTIC_MITOCHONDRIAL"/>
    <property type="match status" value="1"/>
</dbReference>
<dbReference type="AlphaFoldDB" id="A0A6C2U6G9"/>
<dbReference type="InterPro" id="IPR050180">
    <property type="entry name" value="RNR_Ribonuclease"/>
</dbReference>
<dbReference type="PANTHER" id="PTHR23355">
    <property type="entry name" value="RIBONUCLEASE"/>
    <property type="match status" value="1"/>
</dbReference>
<dbReference type="GO" id="GO:0000932">
    <property type="term" value="C:P-body"/>
    <property type="evidence" value="ECO:0007669"/>
    <property type="project" value="TreeGrafter"/>
</dbReference>
<dbReference type="InterPro" id="IPR036388">
    <property type="entry name" value="WH-like_DNA-bd_sf"/>
</dbReference>
<protein>
    <submittedName>
        <fullName evidence="2">Ribonuclease R</fullName>
    </submittedName>
</protein>
<gene>
    <name evidence="2" type="primary">rnr_2</name>
    <name evidence="2" type="ORF">PDESU_03594</name>
</gene>
<dbReference type="Gene3D" id="2.40.50.140">
    <property type="entry name" value="Nucleic acid-binding proteins"/>
    <property type="match status" value="1"/>
</dbReference>
<dbReference type="SMART" id="SM00955">
    <property type="entry name" value="RNB"/>
    <property type="match status" value="1"/>
</dbReference>
<evidence type="ECO:0000313" key="3">
    <source>
        <dbReference type="Proteomes" id="UP000366872"/>
    </source>
</evidence>
<sequence length="626" mass="69684">MAQNFKSHSLVLYKNAPAVIDQVGDKIAIRLAGGKNVNVRPKDIQLLHLGPLQHLSDLDATPDGSVEETWELLQGETVELAELAELIYGEASPVTVWHAWQVLHAETHFSGSIEEIVARPEAEVEAILGKQREKEQEAARWQGYLQRVKDHAIQLEEDGGHLYDVERQAYRQASTNRTLKALGMEIAPEKAHRLLLQLGLWNETVNPYPAQFDCATSQPELQVPELPEEPREDLTALETFAIDDDNCSDPDDAISLDGNCLWIHVADAAALVKADSPLDREARARGANLYLPEIVINMLPEAVTSILGLGLQEISPALSFKIGVGDDGTPTCLKITPSLIRVQRLSYSAADQLMETAPFQEMSVITERFRQRRIATGAAEINLPEVKLKTTLDGELYNLSGRHELAFMEPCGFSVQISDLPRLKSRDMVTDAMLMAGEAIAAFCIEKEIPVPFACQPPPDEPGTPQTMAEMFAYRKKFKRSGLHLDPDLHAGLGLEHYTRATSPLRRYSDLLVHQQVRAFVGGESLIGEAEMLVRMSEAETGGGNTAMAERLSNRHWTLLHMQQHPETVYRGVVVDKRDERGTVLIPELAIDVKMRRMADVELDEEVQVQLLQINLPELDFTCKMV</sequence>
<keyword evidence="3" id="KW-1185">Reference proteome</keyword>